<dbReference type="InterPro" id="IPR001788">
    <property type="entry name" value="RNA-dep_RNA_pol_alsuvir"/>
</dbReference>
<keyword evidence="6" id="KW-0378">Hydrolase</keyword>
<accession>A0A0D3RLU5</accession>
<evidence type="ECO:0000256" key="7">
    <source>
        <dbReference type="ARBA" id="ARBA00022806"/>
    </source>
</evidence>
<evidence type="ECO:0000256" key="3">
    <source>
        <dbReference type="ARBA" id="ARBA00022679"/>
    </source>
</evidence>
<comment type="similarity">
    <text evidence="1">Belongs to the potexviruses/carlaviruses RNA replication protein family.</text>
</comment>
<dbReference type="GO" id="GO:0039694">
    <property type="term" value="P:viral RNA genome replication"/>
    <property type="evidence" value="ECO:0007669"/>
    <property type="project" value="InterPro"/>
</dbReference>
<dbReference type="CDD" id="cd23245">
    <property type="entry name" value="Betaflexiviridae_RdRp"/>
    <property type="match status" value="1"/>
</dbReference>
<dbReference type="InterPro" id="IPR027417">
    <property type="entry name" value="P-loop_NTPase"/>
</dbReference>
<dbReference type="InterPro" id="IPR008041">
    <property type="entry name" value="Peptidase_C23"/>
</dbReference>
<keyword evidence="4" id="KW-0548">Nucleotidyltransferase</keyword>
<dbReference type="InterPro" id="IPR002588">
    <property type="entry name" value="Alphavirus-like_MT_dom"/>
</dbReference>
<feature type="domain" description="Alphavirus-like MT" evidence="14">
    <location>
        <begin position="63"/>
        <end position="271"/>
    </location>
</feature>
<dbReference type="GO" id="GO:0003723">
    <property type="term" value="F:RNA binding"/>
    <property type="evidence" value="ECO:0007669"/>
    <property type="project" value="InterPro"/>
</dbReference>
<dbReference type="GO" id="GO:0003724">
    <property type="term" value="F:RNA helicase activity"/>
    <property type="evidence" value="ECO:0007669"/>
    <property type="project" value="UniProtKB-EC"/>
</dbReference>
<feature type="compositionally biased region" description="Polar residues" evidence="11">
    <location>
        <begin position="892"/>
        <end position="909"/>
    </location>
</feature>
<dbReference type="PROSITE" id="PS50507">
    <property type="entry name" value="RDRP_SSRNA_POS"/>
    <property type="match status" value="1"/>
</dbReference>
<dbReference type="GO" id="GO:0006396">
    <property type="term" value="P:RNA processing"/>
    <property type="evidence" value="ECO:0007669"/>
    <property type="project" value="InterPro"/>
</dbReference>
<protein>
    <submittedName>
        <fullName evidence="15">RNA-dependent RNA polymerase</fullName>
    </submittedName>
</protein>
<reference evidence="15" key="1">
    <citation type="submission" date="2014-11" db="EMBL/GenBank/DDBJ databases">
        <title>Complete genome sequences of Sweet potato chlorotic fleck virus isolates from Korea.</title>
        <authorList>
            <person name="Kwak H.R."/>
            <person name="Kim M.K."/>
            <person name="Seo J.K."/>
            <person name="Kim J.S."/>
            <person name="Choi H.S."/>
        </authorList>
    </citation>
    <scope>NUCLEOTIDE SEQUENCE</scope>
    <source>
        <strain evidence="15">HN83</strain>
    </source>
</reference>
<evidence type="ECO:0000256" key="5">
    <source>
        <dbReference type="ARBA" id="ARBA00022741"/>
    </source>
</evidence>
<proteinExistence type="inferred from homology"/>
<keyword evidence="9" id="KW-0693">Viral RNA replication</keyword>
<dbReference type="InterPro" id="IPR020878">
    <property type="entry name" value="RuBisCo_large_chain_AS"/>
</dbReference>
<dbReference type="GO" id="GO:0003968">
    <property type="term" value="F:RNA-directed RNA polymerase activity"/>
    <property type="evidence" value="ECO:0007669"/>
    <property type="project" value="UniProtKB-KW"/>
</dbReference>
<keyword evidence="5" id="KW-0547">Nucleotide-binding</keyword>
<dbReference type="PROSITE" id="PS51492">
    <property type="entry name" value="PEPTIDASE_C23"/>
    <property type="match status" value="1"/>
</dbReference>
<feature type="domain" description="RdRp catalytic" evidence="12">
    <location>
        <begin position="1871"/>
        <end position="1978"/>
    </location>
</feature>
<dbReference type="InterPro" id="IPR003593">
    <property type="entry name" value="AAA+_ATPase"/>
</dbReference>
<keyword evidence="7" id="KW-0347">Helicase</keyword>
<dbReference type="InterPro" id="IPR027351">
    <property type="entry name" value="(+)RNA_virus_helicase_core_dom"/>
</dbReference>
<evidence type="ECO:0000259" key="13">
    <source>
        <dbReference type="PROSITE" id="PS51492"/>
    </source>
</evidence>
<dbReference type="Gene3D" id="3.40.50.300">
    <property type="entry name" value="P-loop containing nucleotide triphosphate hydrolases"/>
    <property type="match status" value="1"/>
</dbReference>
<dbReference type="GO" id="GO:0008174">
    <property type="term" value="F:mRNA methyltransferase activity"/>
    <property type="evidence" value="ECO:0007669"/>
    <property type="project" value="UniProtKB-UniRule"/>
</dbReference>
<dbReference type="GO" id="GO:0015977">
    <property type="term" value="P:carbon fixation"/>
    <property type="evidence" value="ECO:0007669"/>
    <property type="project" value="InterPro"/>
</dbReference>
<evidence type="ECO:0000313" key="15">
    <source>
        <dbReference type="EMBL" id="AJS10757.1"/>
    </source>
</evidence>
<keyword evidence="8" id="KW-0067">ATP-binding</keyword>
<evidence type="ECO:0000256" key="9">
    <source>
        <dbReference type="ARBA" id="ARBA00022953"/>
    </source>
</evidence>
<dbReference type="PROSITE" id="PS00157">
    <property type="entry name" value="RUBISCO_LARGE"/>
    <property type="match status" value="1"/>
</dbReference>
<comment type="catalytic activity">
    <reaction evidence="10">
        <text>ATP + H2O = ADP + phosphate + H(+)</text>
        <dbReference type="Rhea" id="RHEA:13065"/>
        <dbReference type="ChEBI" id="CHEBI:15377"/>
        <dbReference type="ChEBI" id="CHEBI:15378"/>
        <dbReference type="ChEBI" id="CHEBI:30616"/>
        <dbReference type="ChEBI" id="CHEBI:43474"/>
        <dbReference type="ChEBI" id="CHEBI:456216"/>
        <dbReference type="EC" id="3.6.4.13"/>
    </reaction>
</comment>
<dbReference type="Gene3D" id="2.60.120.590">
    <property type="entry name" value="Alpha-ketoglutarate-dependent dioxygenase AlkB-like"/>
    <property type="match status" value="1"/>
</dbReference>
<organism evidence="15">
    <name type="scientific">Sweet potato chlorotic fleck virus</name>
    <dbReference type="NCBI Taxonomy" id="263004"/>
    <lineage>
        <taxon>Viruses</taxon>
        <taxon>Riboviria</taxon>
        <taxon>Orthornavirae</taxon>
        <taxon>Kitrinoviricota</taxon>
        <taxon>Alsuviricetes</taxon>
        <taxon>Tymovirales</taxon>
        <taxon>Betaflexiviridae</taxon>
        <taxon>Quinvirinae</taxon>
        <taxon>Carlavirus</taxon>
        <taxon>Carlavirus chloroipomoeae</taxon>
    </lineage>
</organism>
<dbReference type="EMBL" id="KP115605">
    <property type="protein sequence ID" value="AJS10757.1"/>
    <property type="molecule type" value="Genomic_RNA"/>
</dbReference>
<evidence type="ECO:0000256" key="8">
    <source>
        <dbReference type="ARBA" id="ARBA00022840"/>
    </source>
</evidence>
<feature type="compositionally biased region" description="Basic and acidic residues" evidence="11">
    <location>
        <begin position="688"/>
        <end position="698"/>
    </location>
</feature>
<dbReference type="GO" id="GO:0016817">
    <property type="term" value="F:hydrolase activity, acting on acid anhydrides"/>
    <property type="evidence" value="ECO:0007669"/>
    <property type="project" value="InterPro"/>
</dbReference>
<evidence type="ECO:0000256" key="11">
    <source>
        <dbReference type="SAM" id="MobiDB-lite"/>
    </source>
</evidence>
<dbReference type="InterPro" id="IPR007094">
    <property type="entry name" value="RNA-dir_pol_PSvirus"/>
</dbReference>
<dbReference type="Pfam" id="PF05379">
    <property type="entry name" value="Peptidase_C23"/>
    <property type="match status" value="1"/>
</dbReference>
<dbReference type="GO" id="GO:0016556">
    <property type="term" value="P:mRNA modification"/>
    <property type="evidence" value="ECO:0007669"/>
    <property type="project" value="InterPro"/>
</dbReference>
<dbReference type="GO" id="GO:0016984">
    <property type="term" value="F:ribulose-bisphosphate carboxylase activity"/>
    <property type="evidence" value="ECO:0007669"/>
    <property type="project" value="InterPro"/>
</dbReference>
<dbReference type="PROSITE" id="PS51743">
    <property type="entry name" value="ALPHAVIRUS_MT"/>
    <property type="match status" value="1"/>
</dbReference>
<dbReference type="InterPro" id="IPR037151">
    <property type="entry name" value="AlkB-like_sf"/>
</dbReference>
<dbReference type="SUPFAM" id="SSF51197">
    <property type="entry name" value="Clavaminate synthase-like"/>
    <property type="match status" value="1"/>
</dbReference>
<dbReference type="Pfam" id="PF01660">
    <property type="entry name" value="Vmethyltransf"/>
    <property type="match status" value="1"/>
</dbReference>
<name>A0A0D3RLU5_9VIRU</name>
<dbReference type="GO" id="GO:0005524">
    <property type="term" value="F:ATP binding"/>
    <property type="evidence" value="ECO:0007669"/>
    <property type="project" value="UniProtKB-KW"/>
</dbReference>
<sequence>MSLTFRSPAEEALSSFSSVEQSQITRKALATFISIEEREHTFFNYAVKIHAKERLTNAGIYLSPVSPVPHSHPVCKILENYLLYKVLPNIIDNSFFFVGIKDNKFAAFKTREPKLDMITCINRFVTSHDKNRYFGWRSAKCSVSEFSTTVDKSPCLKDLVPQVLNQRARNIFLHDEIHYWSRRELITFLEIAKPERVIATLVFPPEILAGSKVSLNRWCYEYEVRECGRNCANGVFNFRAAFRGDSGKTLFFYPDGVRAEGYEQPLDSGYLLKTRRIVCNDGTVYSVDIVCSKFAHHLISITRGSFVGRSSRSFGDFEAITTRGLSKVSSNMKDAYPICYTTVNRIYRYLRSLVKPDVQSAVSKLSQTVGEPTGAEIKFVEEFSKLVISTHSVNNLIGKDDFKVLQGLVAGTLPRMFAQKFKEFRAISLDEFICELAPYSFNVDLVDLKGDTCLDFIFYDVTYGSVTKDPAVLMEKVFTEGAEGVRLNGLYHCDEPHTHVLELSGAATNRLFSRFISVYLGNLQHQFSMTNFKECISNFKKWFKNSRILGLSFYSMEEEIAFKVYRRVGAGKSIRREVMYQRDGLIWFLNRHNNSRGKWYSGNTKFITWDERSIAKLDVDVLRIYRKVLIELTETNQRKIQVEPDEDFPCTLGKSEPQNGINEALEVSKADGVNIRPTLGATFPETTTEPRGESVMEERTLRDEVTRRIKEMMDARAIAICEIKFEGLKIPIYKLRTLGPLAFDLTDDLGNRVASWYTKGRSVAYRYKGGSHEAKNWLDMFNNLLILNGLPTDYYDSVLVQEYKAGGGINFHKDDEEIFERGAKVLTVNLYGQCYFSLSSPKETVSFELVEDVYFEMPDGFPERYYHGVQGCSMGRISMTFRRLNSANQSEAIKHQSTVSVKQSDNPAGTHNDDKRDNEFRDTEKNGSSEESGDDATEVSQFGYDKHKLANLNLVVRKYCESEMSRVLLSKKVVAECNYEGLNRICACELGLNEQYVQEKADHFRRVLPIKSAEMISDFISDHNLDACLYNLMGVTKMFNLQVVLFIPALCLTIEIEGNNGRVIELAWDVSAQSIKLLRCANDCCIRAVADALERPAEQVIEVLRCKGGIDLMEEVTSGQGLELEHFEQVLTLFDICGVCFGDFDTVLNEGGRLLFYFYVEDGHVEHFVKTRSSSKDKIEALKNREDLLDLKRQDGVIGARGGGNFNLRRGRKGLDPKNNYILDLSAVKPTSTSLKFVSTKQRYDLIKNSLLVGDTGVLFDKNFDKIGLLESREWNEWSGVIGVILGVYGCGKSTLFKKLVSKNPRAYIHIVSPRKALASEMKLALEESSDEQVRRRGHNTTVSTFERFVQRALQSKFKCDALLIDEIQLYPPGYLDLVVNLVRPKEGTVFLIGDPCQSDYDSLRDRLTFSNIKPDIEMLLEDREYKYNFLSRRFRNKNFIGRLNCVFDEGLMNFEEPYVICNNFEECRALTPKYHETFLVSSFEEKKVVAVEFPNCEQILTFGESTGRNFRYGTLVITGTSRYVNEKRWVTALSRFSHNLAFLNLTSYGIESVCQQYSGLALNKFLTAKAGPNELMESLPGKPVLTKGFTSRMGKDYQVKELKLQGDPWLKTMINLGQLEDFQEEEMSEVINQIESVKTHVPLSYLEGVRATWNDRFKAKEDREFKIKGLITDQFADEHSKNNGFKLANAAERFAAIYPRHKSGDTATFLMGVRKRLRFSKPAVECAKYRDAACFGPFMLKEFLKRVPIKPGRSNIFFDKAVQDFEEKKTAKSTATIENHSGRSNLDWKIDTGLVFMKSQNCTKFENRFRDAKAAQTIVCFHHIVLARFAPFIRYIEMKVNEALPRNYYIHSGKSLDELNNWVISNDFTRVCTESDYEAFDASQDAYILAFEICLMEHLCLPRDLIEDYKYIKTHLGSKLGNFSIMRFSGEASTFLFNTIANMLFTFLKYDLNGSESICFAGDDMCANRRLRLKTEHDGFLSKLKLKAKVCFTSSPTFCGWNLSFYGIYKRPELVFERLCIAKENGNFKECLDNYAIELSYAYKLGEKVLPLMDESAVQSYYQCIRIIIQWKHLLKSKIALDFANSVKA</sequence>
<keyword evidence="2 15" id="KW-0696">RNA-directed RNA polymerase</keyword>
<evidence type="ECO:0000256" key="10">
    <source>
        <dbReference type="ARBA" id="ARBA00047984"/>
    </source>
</evidence>
<feature type="compositionally biased region" description="Basic and acidic residues" evidence="11">
    <location>
        <begin position="911"/>
        <end position="928"/>
    </location>
</feature>
<dbReference type="Pfam" id="PF01443">
    <property type="entry name" value="Viral_helicase1"/>
    <property type="match status" value="1"/>
</dbReference>
<dbReference type="GO" id="GO:0006351">
    <property type="term" value="P:DNA-templated transcription"/>
    <property type="evidence" value="ECO:0007669"/>
    <property type="project" value="InterPro"/>
</dbReference>
<feature type="domain" description="Peptidase C23" evidence="13">
    <location>
        <begin position="1080"/>
        <end position="1169"/>
    </location>
</feature>
<dbReference type="InterPro" id="IPR043502">
    <property type="entry name" value="DNA/RNA_pol_sf"/>
</dbReference>
<evidence type="ECO:0000256" key="6">
    <source>
        <dbReference type="ARBA" id="ARBA00022801"/>
    </source>
</evidence>
<feature type="region of interest" description="Disordered" evidence="11">
    <location>
        <begin position="678"/>
        <end position="698"/>
    </location>
</feature>
<dbReference type="SMART" id="SM00382">
    <property type="entry name" value="AAA"/>
    <property type="match status" value="1"/>
</dbReference>
<evidence type="ECO:0000259" key="12">
    <source>
        <dbReference type="PROSITE" id="PS50507"/>
    </source>
</evidence>
<evidence type="ECO:0000259" key="14">
    <source>
        <dbReference type="PROSITE" id="PS51743"/>
    </source>
</evidence>
<dbReference type="GO" id="GO:0000287">
    <property type="term" value="F:magnesium ion binding"/>
    <property type="evidence" value="ECO:0007669"/>
    <property type="project" value="InterPro"/>
</dbReference>
<evidence type="ECO:0000256" key="1">
    <source>
        <dbReference type="ARBA" id="ARBA00008513"/>
    </source>
</evidence>
<dbReference type="SUPFAM" id="SSF56672">
    <property type="entry name" value="DNA/RNA polymerases"/>
    <property type="match status" value="1"/>
</dbReference>
<feature type="region of interest" description="Disordered" evidence="11">
    <location>
        <begin position="892"/>
        <end position="938"/>
    </location>
</feature>
<evidence type="ECO:0000256" key="2">
    <source>
        <dbReference type="ARBA" id="ARBA00022484"/>
    </source>
</evidence>
<evidence type="ECO:0000256" key="4">
    <source>
        <dbReference type="ARBA" id="ARBA00022695"/>
    </source>
</evidence>
<dbReference type="SUPFAM" id="SSF52540">
    <property type="entry name" value="P-loop containing nucleoside triphosphate hydrolases"/>
    <property type="match status" value="1"/>
</dbReference>
<dbReference type="Pfam" id="PF00978">
    <property type="entry name" value="RdRP_2"/>
    <property type="match status" value="1"/>
</dbReference>
<keyword evidence="3" id="KW-0808">Transferase</keyword>